<proteinExistence type="predicted"/>
<reference evidence="1 2" key="1">
    <citation type="journal article" date="2023" name="Plants (Basel)">
        <title>Bridging the Gap: Combining Genomics and Transcriptomics Approaches to Understand Stylosanthes scabra, an Orphan Legume from the Brazilian Caatinga.</title>
        <authorList>
            <person name="Ferreira-Neto J.R.C."/>
            <person name="da Silva M.D."/>
            <person name="Binneck E."/>
            <person name="de Melo N.F."/>
            <person name="da Silva R.H."/>
            <person name="de Melo A.L.T.M."/>
            <person name="Pandolfi V."/>
            <person name="Bustamante F.O."/>
            <person name="Brasileiro-Vidal A.C."/>
            <person name="Benko-Iseppon A.M."/>
        </authorList>
    </citation>
    <scope>NUCLEOTIDE SEQUENCE [LARGE SCALE GENOMIC DNA]</scope>
    <source>
        <tissue evidence="1">Leaves</tissue>
    </source>
</reference>
<keyword evidence="2" id="KW-1185">Reference proteome</keyword>
<dbReference type="Proteomes" id="UP001341840">
    <property type="component" value="Unassembled WGS sequence"/>
</dbReference>
<sequence>MATLGSNPTLYVGGKIQQHPVLLKVNLIQVVKPQFHPIIKGIIGRLKIRLIEDQEKKIKLYSIAWSFIPRGNDTNFIVVLLVRFGALAEIGAYQVCLGYDSEPERTLLRRRREARRVRQAELKQELNMAANNEDDLNTDNNHVTLGQYINPTADSCGSTIRRPAIQAFINSVGATRPLQWKLP</sequence>
<gene>
    <name evidence="1" type="ORF">PIB30_082687</name>
</gene>
<accession>A0ABU6ZQM4</accession>
<dbReference type="EMBL" id="JASCZI010273140">
    <property type="protein sequence ID" value="MED6224301.1"/>
    <property type="molecule type" value="Genomic_DNA"/>
</dbReference>
<evidence type="ECO:0000313" key="2">
    <source>
        <dbReference type="Proteomes" id="UP001341840"/>
    </source>
</evidence>
<name>A0ABU6ZQM4_9FABA</name>
<comment type="caution">
    <text evidence="1">The sequence shown here is derived from an EMBL/GenBank/DDBJ whole genome shotgun (WGS) entry which is preliminary data.</text>
</comment>
<organism evidence="1 2">
    <name type="scientific">Stylosanthes scabra</name>
    <dbReference type="NCBI Taxonomy" id="79078"/>
    <lineage>
        <taxon>Eukaryota</taxon>
        <taxon>Viridiplantae</taxon>
        <taxon>Streptophyta</taxon>
        <taxon>Embryophyta</taxon>
        <taxon>Tracheophyta</taxon>
        <taxon>Spermatophyta</taxon>
        <taxon>Magnoliopsida</taxon>
        <taxon>eudicotyledons</taxon>
        <taxon>Gunneridae</taxon>
        <taxon>Pentapetalae</taxon>
        <taxon>rosids</taxon>
        <taxon>fabids</taxon>
        <taxon>Fabales</taxon>
        <taxon>Fabaceae</taxon>
        <taxon>Papilionoideae</taxon>
        <taxon>50 kb inversion clade</taxon>
        <taxon>dalbergioids sensu lato</taxon>
        <taxon>Dalbergieae</taxon>
        <taxon>Pterocarpus clade</taxon>
        <taxon>Stylosanthes</taxon>
    </lineage>
</organism>
<protein>
    <submittedName>
        <fullName evidence="1">Uncharacterized protein</fullName>
    </submittedName>
</protein>
<evidence type="ECO:0000313" key="1">
    <source>
        <dbReference type="EMBL" id="MED6224301.1"/>
    </source>
</evidence>